<sequence length="94" mass="10757">MYRRNVESAEYDQVSKKWIVKAKNVGGSDEIEKYFGGFLVVATGETTDPYIPQIEGLSSFNVNVLHSTKYKSGKEFENKNVLLLRLGILAWRFH</sequence>
<evidence type="ECO:0000256" key="10">
    <source>
        <dbReference type="RuleBase" id="RU361177"/>
    </source>
</evidence>
<dbReference type="SUPFAM" id="SSF51905">
    <property type="entry name" value="FAD/NAD(P)-binding domain"/>
    <property type="match status" value="1"/>
</dbReference>
<keyword evidence="4 10" id="KW-0285">Flavoprotein</keyword>
<comment type="similarity">
    <text evidence="3 10">Belongs to the FMO family.</text>
</comment>
<evidence type="ECO:0000256" key="1">
    <source>
        <dbReference type="ARBA" id="ARBA00001974"/>
    </source>
</evidence>
<dbReference type="Gene3D" id="3.50.50.60">
    <property type="entry name" value="FAD/NAD(P)-binding domain"/>
    <property type="match status" value="1"/>
</dbReference>
<evidence type="ECO:0000256" key="6">
    <source>
        <dbReference type="ARBA" id="ARBA00022857"/>
    </source>
</evidence>
<protein>
    <recommendedName>
        <fullName evidence="10">Flavin-containing monooxygenase</fullName>
        <ecNumber evidence="10">1.-.-.-</ecNumber>
    </recommendedName>
</protein>
<dbReference type="GO" id="GO:0103075">
    <property type="term" value="F:indole-3-pyruvate monooxygenase activity"/>
    <property type="evidence" value="ECO:0007669"/>
    <property type="project" value="UniProtKB-EC"/>
</dbReference>
<proteinExistence type="inferred from homology"/>
<dbReference type="Proteomes" id="UP000327157">
    <property type="component" value="Chromosome 3"/>
</dbReference>
<dbReference type="OrthoDB" id="66881at2759"/>
<evidence type="ECO:0000256" key="8">
    <source>
        <dbReference type="ARBA" id="ARBA00023070"/>
    </source>
</evidence>
<dbReference type="PANTHER" id="PTHR43539:SF42">
    <property type="entry name" value="OS01G0273800 PROTEIN"/>
    <property type="match status" value="1"/>
</dbReference>
<evidence type="ECO:0000256" key="2">
    <source>
        <dbReference type="ARBA" id="ARBA00004814"/>
    </source>
</evidence>
<dbReference type="GO" id="GO:0050661">
    <property type="term" value="F:NADP binding"/>
    <property type="evidence" value="ECO:0007669"/>
    <property type="project" value="InterPro"/>
</dbReference>
<dbReference type="EMBL" id="SMOL01000402">
    <property type="protein sequence ID" value="KAB2616190.1"/>
    <property type="molecule type" value="Genomic_DNA"/>
</dbReference>
<dbReference type="AlphaFoldDB" id="A0A5N5GSJ6"/>
<dbReference type="GO" id="GO:0050660">
    <property type="term" value="F:flavin adenine dinucleotide binding"/>
    <property type="evidence" value="ECO:0007669"/>
    <property type="project" value="InterPro"/>
</dbReference>
<dbReference type="Pfam" id="PF00743">
    <property type="entry name" value="FMO-like"/>
    <property type="match status" value="1"/>
</dbReference>
<keyword evidence="6" id="KW-0521">NADP</keyword>
<keyword evidence="8" id="KW-0073">Auxin biosynthesis</keyword>
<keyword evidence="12" id="KW-1185">Reference proteome</keyword>
<reference evidence="11 12" key="1">
    <citation type="submission" date="2019-09" db="EMBL/GenBank/DDBJ databases">
        <authorList>
            <person name="Ou C."/>
        </authorList>
    </citation>
    <scope>NUCLEOTIDE SEQUENCE [LARGE SCALE GENOMIC DNA]</scope>
    <source>
        <strain evidence="11">S2</strain>
        <tissue evidence="11">Leaf</tissue>
    </source>
</reference>
<reference evidence="11 12" key="3">
    <citation type="submission" date="2019-11" db="EMBL/GenBank/DDBJ databases">
        <title>A de novo genome assembly of a pear dwarfing rootstock.</title>
        <authorList>
            <person name="Wang F."/>
            <person name="Wang J."/>
            <person name="Li S."/>
            <person name="Zhang Y."/>
            <person name="Fang M."/>
            <person name="Ma L."/>
            <person name="Zhao Y."/>
            <person name="Jiang S."/>
        </authorList>
    </citation>
    <scope>NUCLEOTIDE SEQUENCE [LARGE SCALE GENOMIC DNA]</scope>
    <source>
        <strain evidence="11">S2</strain>
        <tissue evidence="11">Leaf</tissue>
    </source>
</reference>
<evidence type="ECO:0000256" key="9">
    <source>
        <dbReference type="ARBA" id="ARBA00047707"/>
    </source>
</evidence>
<evidence type="ECO:0000256" key="3">
    <source>
        <dbReference type="ARBA" id="ARBA00009183"/>
    </source>
</evidence>
<dbReference type="GO" id="GO:0004499">
    <property type="term" value="F:N,N-dimethylaniline monooxygenase activity"/>
    <property type="evidence" value="ECO:0007669"/>
    <property type="project" value="InterPro"/>
</dbReference>
<evidence type="ECO:0000313" key="11">
    <source>
        <dbReference type="EMBL" id="KAB2616190.1"/>
    </source>
</evidence>
<gene>
    <name evidence="11" type="ORF">D8674_022778</name>
</gene>
<keyword evidence="7 10" id="KW-0560">Oxidoreductase</keyword>
<comment type="cofactor">
    <cofactor evidence="1 10">
        <name>FAD</name>
        <dbReference type="ChEBI" id="CHEBI:57692"/>
    </cofactor>
</comment>
<dbReference type="InterPro" id="IPR020946">
    <property type="entry name" value="Flavin_mOase-like"/>
</dbReference>
<comment type="pathway">
    <text evidence="2">Plant hormone metabolism; auxin biosynthesis.</text>
</comment>
<name>A0A5N5GSJ6_9ROSA</name>
<keyword evidence="11" id="KW-0670">Pyruvate</keyword>
<organism evidence="11 12">
    <name type="scientific">Pyrus ussuriensis x Pyrus communis</name>
    <dbReference type="NCBI Taxonomy" id="2448454"/>
    <lineage>
        <taxon>Eukaryota</taxon>
        <taxon>Viridiplantae</taxon>
        <taxon>Streptophyta</taxon>
        <taxon>Embryophyta</taxon>
        <taxon>Tracheophyta</taxon>
        <taxon>Spermatophyta</taxon>
        <taxon>Magnoliopsida</taxon>
        <taxon>eudicotyledons</taxon>
        <taxon>Gunneridae</taxon>
        <taxon>Pentapetalae</taxon>
        <taxon>rosids</taxon>
        <taxon>fabids</taxon>
        <taxon>Rosales</taxon>
        <taxon>Rosaceae</taxon>
        <taxon>Amygdaloideae</taxon>
        <taxon>Maleae</taxon>
        <taxon>Pyrus</taxon>
    </lineage>
</organism>
<reference evidence="12" key="2">
    <citation type="submission" date="2019-10" db="EMBL/GenBank/DDBJ databases">
        <title>A de novo genome assembly of a pear dwarfing rootstock.</title>
        <authorList>
            <person name="Wang F."/>
            <person name="Wang J."/>
            <person name="Li S."/>
            <person name="Zhang Y."/>
            <person name="Fang M."/>
            <person name="Ma L."/>
            <person name="Zhao Y."/>
            <person name="Jiang S."/>
        </authorList>
    </citation>
    <scope>NUCLEOTIDE SEQUENCE [LARGE SCALE GENOMIC DNA]</scope>
</reference>
<evidence type="ECO:0000256" key="7">
    <source>
        <dbReference type="ARBA" id="ARBA00023002"/>
    </source>
</evidence>
<dbReference type="InterPro" id="IPR036188">
    <property type="entry name" value="FAD/NAD-bd_sf"/>
</dbReference>
<dbReference type="GO" id="GO:0009851">
    <property type="term" value="P:auxin biosynthetic process"/>
    <property type="evidence" value="ECO:0007669"/>
    <property type="project" value="UniProtKB-KW"/>
</dbReference>
<dbReference type="InterPro" id="IPR050982">
    <property type="entry name" value="Auxin_biosynth/cation_transpt"/>
</dbReference>
<keyword evidence="5 10" id="KW-0274">FAD</keyword>
<dbReference type="PANTHER" id="PTHR43539">
    <property type="entry name" value="FLAVIN-BINDING MONOOXYGENASE-LIKE PROTEIN (AFU_ORTHOLOGUE AFUA_4G09220)"/>
    <property type="match status" value="1"/>
</dbReference>
<keyword evidence="10 11" id="KW-0503">Monooxygenase</keyword>
<evidence type="ECO:0000313" key="12">
    <source>
        <dbReference type="Proteomes" id="UP000327157"/>
    </source>
</evidence>
<evidence type="ECO:0000256" key="4">
    <source>
        <dbReference type="ARBA" id="ARBA00022630"/>
    </source>
</evidence>
<accession>A0A5N5GSJ6</accession>
<dbReference type="EC" id="1.-.-.-" evidence="10"/>
<comment type="catalytic activity">
    <reaction evidence="9">
        <text>indole-3-pyruvate + NADPH + O2 + H(+) = (indol-3-yl)acetate + CO2 + NADP(+) + H2O</text>
        <dbReference type="Rhea" id="RHEA:34331"/>
        <dbReference type="ChEBI" id="CHEBI:15377"/>
        <dbReference type="ChEBI" id="CHEBI:15378"/>
        <dbReference type="ChEBI" id="CHEBI:15379"/>
        <dbReference type="ChEBI" id="CHEBI:16526"/>
        <dbReference type="ChEBI" id="CHEBI:17640"/>
        <dbReference type="ChEBI" id="CHEBI:30854"/>
        <dbReference type="ChEBI" id="CHEBI:57783"/>
        <dbReference type="ChEBI" id="CHEBI:58349"/>
        <dbReference type="EC" id="1.14.13.168"/>
    </reaction>
</comment>
<comment type="caution">
    <text evidence="11">The sequence shown here is derived from an EMBL/GenBank/DDBJ whole genome shotgun (WGS) entry which is preliminary data.</text>
</comment>
<evidence type="ECO:0000256" key="5">
    <source>
        <dbReference type="ARBA" id="ARBA00022827"/>
    </source>
</evidence>